<evidence type="ECO:0000313" key="3">
    <source>
        <dbReference type="EMBL" id="KAA0158374.1"/>
    </source>
</evidence>
<dbReference type="Proteomes" id="UP000325113">
    <property type="component" value="Unassembled WGS sequence"/>
</dbReference>
<dbReference type="Pfam" id="PF06522">
    <property type="entry name" value="B12D"/>
    <property type="match status" value="1"/>
</dbReference>
<dbReference type="EMBL" id="VLTL01000041">
    <property type="protein sequence ID" value="KAA0166166.1"/>
    <property type="molecule type" value="Genomic_DNA"/>
</dbReference>
<dbReference type="Proteomes" id="UP000322899">
    <property type="component" value="Unassembled WGS sequence"/>
</dbReference>
<proteinExistence type="predicted"/>
<keyword evidence="7" id="KW-1185">Reference proteome</keyword>
<comment type="caution">
    <text evidence="5">The sequence shown here is derived from an EMBL/GenBank/DDBJ whole genome shotgun (WGS) entry which is preliminary data.</text>
</comment>
<accession>A0A5A8EQ41</accession>
<evidence type="ECO:0000313" key="9">
    <source>
        <dbReference type="Proteomes" id="UP000325113"/>
    </source>
</evidence>
<evidence type="ECO:0000313" key="5">
    <source>
        <dbReference type="EMBL" id="KAA0178120.1"/>
    </source>
</evidence>
<dbReference type="EMBL" id="VLTM01000068">
    <property type="protein sequence ID" value="KAA0158374.1"/>
    <property type="molecule type" value="Genomic_DNA"/>
</dbReference>
<reference evidence="6 7" key="1">
    <citation type="submission" date="2019-07" db="EMBL/GenBank/DDBJ databases">
        <title>Genomes of Cafeteria roenbergensis.</title>
        <authorList>
            <person name="Fischer M.G."/>
            <person name="Hackl T."/>
            <person name="Roman M."/>
        </authorList>
    </citation>
    <scope>NUCLEOTIDE SEQUENCE [LARGE SCALE GENOMIC DNA]</scope>
    <source>
        <strain evidence="2 7">BVI</strain>
        <strain evidence="3 9">Cflag</strain>
        <strain evidence="5 6">E4-10P</strain>
        <strain evidence="4 8">RCC970-E3</strain>
    </source>
</reference>
<evidence type="ECO:0000313" key="8">
    <source>
        <dbReference type="Proteomes" id="UP000324907"/>
    </source>
</evidence>
<evidence type="ECO:0000313" key="6">
    <source>
        <dbReference type="Proteomes" id="UP000322899"/>
    </source>
</evidence>
<dbReference type="EMBL" id="VLTN01000001">
    <property type="protein sequence ID" value="KAA0157447.1"/>
    <property type="molecule type" value="Genomic_DNA"/>
</dbReference>
<evidence type="ECO:0000313" key="2">
    <source>
        <dbReference type="EMBL" id="KAA0157447.1"/>
    </source>
</evidence>
<sequence length="112" mass="12689">MAAGRKVVEYSYKKMFEIGGVPVAMCTTFALCIATWSGIRSYIYNPDVRRARADLHEELPGERTAKVGAAWHAYHDKRHIRNECGNVSVWRALGFDRPDPVEEYFPGATKRA</sequence>
<keyword evidence="1" id="KW-0812">Transmembrane</keyword>
<feature type="transmembrane region" description="Helical" evidence="1">
    <location>
        <begin position="20"/>
        <end position="43"/>
    </location>
</feature>
<keyword evidence="1" id="KW-1133">Transmembrane helix</keyword>
<dbReference type="EMBL" id="VLTO01000002">
    <property type="protein sequence ID" value="KAA0178120.1"/>
    <property type="molecule type" value="Genomic_DNA"/>
</dbReference>
<gene>
    <name evidence="5" type="ORF">FNF27_00668</name>
    <name evidence="4" type="ORF">FNF28_03214</name>
    <name evidence="2" type="ORF">FNF29_00023</name>
    <name evidence="3" type="ORF">FNF31_05444</name>
</gene>
<dbReference type="Proteomes" id="UP000324907">
    <property type="component" value="Unassembled WGS sequence"/>
</dbReference>
<evidence type="ECO:0000313" key="4">
    <source>
        <dbReference type="EMBL" id="KAA0166166.1"/>
    </source>
</evidence>
<name>A0A5A8EQ41_CAFRO</name>
<dbReference type="InterPro" id="IPR010530">
    <property type="entry name" value="B12D"/>
</dbReference>
<dbReference type="Proteomes" id="UP000323011">
    <property type="component" value="Unassembled WGS sequence"/>
</dbReference>
<evidence type="ECO:0000313" key="7">
    <source>
        <dbReference type="Proteomes" id="UP000323011"/>
    </source>
</evidence>
<organism evidence="5 6">
    <name type="scientific">Cafeteria roenbergensis</name>
    <name type="common">Marine flagellate</name>
    <dbReference type="NCBI Taxonomy" id="33653"/>
    <lineage>
        <taxon>Eukaryota</taxon>
        <taxon>Sar</taxon>
        <taxon>Stramenopiles</taxon>
        <taxon>Bigyra</taxon>
        <taxon>Opalozoa</taxon>
        <taxon>Bicosoecida</taxon>
        <taxon>Cafeteriaceae</taxon>
        <taxon>Cafeteria</taxon>
    </lineage>
</organism>
<evidence type="ECO:0000256" key="1">
    <source>
        <dbReference type="SAM" id="Phobius"/>
    </source>
</evidence>
<keyword evidence="1" id="KW-0472">Membrane</keyword>
<dbReference type="AlphaFoldDB" id="A0A5A8EQ41"/>
<protein>
    <submittedName>
        <fullName evidence="5">Uncharacterized protein</fullName>
    </submittedName>
</protein>